<dbReference type="AlphaFoldDB" id="A0A413UBI8"/>
<reference evidence="1 2" key="1">
    <citation type="submission" date="2018-08" db="EMBL/GenBank/DDBJ databases">
        <title>A genome reference for cultivated species of the human gut microbiota.</title>
        <authorList>
            <person name="Zou Y."/>
            <person name="Xue W."/>
            <person name="Luo G."/>
        </authorList>
    </citation>
    <scope>NUCLEOTIDE SEQUENCE [LARGE SCALE GENOMIC DNA]</scope>
    <source>
        <strain evidence="1 2">AM42-13AC</strain>
    </source>
</reference>
<gene>
    <name evidence="1" type="ORF">DW907_08235</name>
</gene>
<evidence type="ECO:0000313" key="2">
    <source>
        <dbReference type="Proteomes" id="UP000285288"/>
    </source>
</evidence>
<dbReference type="RefSeq" id="WP_118011660.1">
    <property type="nucleotide sequence ID" value="NZ_QSGD01000033.1"/>
</dbReference>
<comment type="caution">
    <text evidence="1">The sequence shown here is derived from an EMBL/GenBank/DDBJ whole genome shotgun (WGS) entry which is preliminary data.</text>
</comment>
<evidence type="ECO:0000313" key="1">
    <source>
        <dbReference type="EMBL" id="RHB03673.1"/>
    </source>
</evidence>
<accession>A0A413UBI8</accession>
<organism evidence="1 2">
    <name type="scientific">Holdemanella biformis</name>
    <dbReference type="NCBI Taxonomy" id="1735"/>
    <lineage>
        <taxon>Bacteria</taxon>
        <taxon>Bacillati</taxon>
        <taxon>Bacillota</taxon>
        <taxon>Erysipelotrichia</taxon>
        <taxon>Erysipelotrichales</taxon>
        <taxon>Erysipelotrichaceae</taxon>
        <taxon>Holdemanella</taxon>
    </lineage>
</organism>
<dbReference type="Proteomes" id="UP000285288">
    <property type="component" value="Unassembled WGS sequence"/>
</dbReference>
<dbReference type="EMBL" id="QSGD01000033">
    <property type="protein sequence ID" value="RHB03673.1"/>
    <property type="molecule type" value="Genomic_DNA"/>
</dbReference>
<sequence>MTIKEFMYRHYVIGMFKGLDGRLYEILAPAPDYHFDKKSVQNDNVYEYRFNVLETSHKPYLDVYDKRCNGHFTFRMSNDDFIKAGGRIRVLKNGINKNKMNWNDDDFEICNKSFNELFSKLKPSQTIFIEEVGDVIKTFGILDMKLDDISLKANCLNFE</sequence>
<protein>
    <submittedName>
        <fullName evidence="1">Uncharacterized protein</fullName>
    </submittedName>
</protein>
<proteinExistence type="predicted"/>
<name>A0A413UBI8_9FIRM</name>